<feature type="domain" description="Major facilitator superfamily (MFS) profile" evidence="5">
    <location>
        <begin position="7"/>
        <end position="387"/>
    </location>
</feature>
<feature type="transmembrane region" description="Helical" evidence="4">
    <location>
        <begin position="276"/>
        <end position="293"/>
    </location>
</feature>
<evidence type="ECO:0000313" key="6">
    <source>
        <dbReference type="EMBL" id="TEW76722.1"/>
    </source>
</evidence>
<dbReference type="PANTHER" id="PTHR42910">
    <property type="entry name" value="TRANSPORTER SCO4007-RELATED"/>
    <property type="match status" value="1"/>
</dbReference>
<dbReference type="EMBL" id="SNQI01000001">
    <property type="protein sequence ID" value="TEW76722.1"/>
    <property type="molecule type" value="Genomic_DNA"/>
</dbReference>
<feature type="transmembrane region" description="Helical" evidence="4">
    <location>
        <begin position="47"/>
        <end position="65"/>
    </location>
</feature>
<dbReference type="InterPro" id="IPR011701">
    <property type="entry name" value="MFS"/>
</dbReference>
<dbReference type="OrthoDB" id="9815356at2"/>
<dbReference type="InterPro" id="IPR020846">
    <property type="entry name" value="MFS_dom"/>
</dbReference>
<dbReference type="InterPro" id="IPR036259">
    <property type="entry name" value="MFS_trans_sf"/>
</dbReference>
<dbReference type="Pfam" id="PF07690">
    <property type="entry name" value="MFS_1"/>
    <property type="match status" value="1"/>
</dbReference>
<dbReference type="RefSeq" id="WP_134246732.1">
    <property type="nucleotide sequence ID" value="NZ_SNQI01000001.1"/>
</dbReference>
<dbReference type="PANTHER" id="PTHR42910:SF1">
    <property type="entry name" value="MAJOR FACILITATOR SUPERFAMILY (MFS) PROFILE DOMAIN-CONTAINING PROTEIN"/>
    <property type="match status" value="1"/>
</dbReference>
<dbReference type="Gene3D" id="1.20.1250.20">
    <property type="entry name" value="MFS general substrate transporter like domains"/>
    <property type="match status" value="1"/>
</dbReference>
<keyword evidence="3 4" id="KW-0472">Membrane</keyword>
<evidence type="ECO:0000256" key="3">
    <source>
        <dbReference type="ARBA" id="ARBA00023136"/>
    </source>
</evidence>
<feature type="transmembrane region" description="Helical" evidence="4">
    <location>
        <begin position="363"/>
        <end position="384"/>
    </location>
</feature>
<keyword evidence="1 4" id="KW-0812">Transmembrane</keyword>
<dbReference type="PROSITE" id="PS50850">
    <property type="entry name" value="MFS"/>
    <property type="match status" value="1"/>
</dbReference>
<dbReference type="Proteomes" id="UP000298517">
    <property type="component" value="Unassembled WGS sequence"/>
</dbReference>
<evidence type="ECO:0000256" key="4">
    <source>
        <dbReference type="SAM" id="Phobius"/>
    </source>
</evidence>
<evidence type="ECO:0000259" key="5">
    <source>
        <dbReference type="PROSITE" id="PS50850"/>
    </source>
</evidence>
<keyword evidence="2 4" id="KW-1133">Transmembrane helix</keyword>
<feature type="transmembrane region" description="Helical" evidence="4">
    <location>
        <begin position="77"/>
        <end position="94"/>
    </location>
</feature>
<feature type="transmembrane region" description="Helical" evidence="4">
    <location>
        <begin position="158"/>
        <end position="181"/>
    </location>
</feature>
<name>A0A4Y8AXG0_9FLAO</name>
<protein>
    <submittedName>
        <fullName evidence="6">MFS transporter</fullName>
    </submittedName>
</protein>
<dbReference type="AlphaFoldDB" id="A0A4Y8AXG0"/>
<feature type="transmembrane region" description="Helical" evidence="4">
    <location>
        <begin position="215"/>
        <end position="236"/>
    </location>
</feature>
<gene>
    <name evidence="6" type="ORF">E2488_02410</name>
</gene>
<feature type="transmembrane region" description="Helical" evidence="4">
    <location>
        <begin position="133"/>
        <end position="152"/>
    </location>
</feature>
<evidence type="ECO:0000256" key="2">
    <source>
        <dbReference type="ARBA" id="ARBA00022989"/>
    </source>
</evidence>
<evidence type="ECO:0000256" key="1">
    <source>
        <dbReference type="ARBA" id="ARBA00022692"/>
    </source>
</evidence>
<dbReference type="SUPFAM" id="SSF103473">
    <property type="entry name" value="MFS general substrate transporter"/>
    <property type="match status" value="1"/>
</dbReference>
<comment type="caution">
    <text evidence="6">The sequence shown here is derived from an EMBL/GenBank/DDBJ whole genome shotgun (WGS) entry which is preliminary data.</text>
</comment>
<evidence type="ECO:0000313" key="7">
    <source>
        <dbReference type="Proteomes" id="UP000298517"/>
    </source>
</evidence>
<organism evidence="6 7">
    <name type="scientific">Gramella jeungdoensis</name>
    <dbReference type="NCBI Taxonomy" id="708091"/>
    <lineage>
        <taxon>Bacteria</taxon>
        <taxon>Pseudomonadati</taxon>
        <taxon>Bacteroidota</taxon>
        <taxon>Flavobacteriia</taxon>
        <taxon>Flavobacteriales</taxon>
        <taxon>Flavobacteriaceae</taxon>
        <taxon>Christiangramia</taxon>
    </lineage>
</organism>
<feature type="transmembrane region" description="Helical" evidence="4">
    <location>
        <begin position="242"/>
        <end position="264"/>
    </location>
</feature>
<feature type="transmembrane region" description="Helical" evidence="4">
    <location>
        <begin position="9"/>
        <end position="27"/>
    </location>
</feature>
<feature type="transmembrane region" description="Helical" evidence="4">
    <location>
        <begin position="337"/>
        <end position="357"/>
    </location>
</feature>
<dbReference type="GO" id="GO:0022857">
    <property type="term" value="F:transmembrane transporter activity"/>
    <property type="evidence" value="ECO:0007669"/>
    <property type="project" value="InterPro"/>
</dbReference>
<dbReference type="CDD" id="cd17324">
    <property type="entry name" value="MFS_NepI_like"/>
    <property type="match status" value="1"/>
</dbReference>
<accession>A0A4Y8AXG0</accession>
<proteinExistence type="predicted"/>
<keyword evidence="7" id="KW-1185">Reference proteome</keyword>
<sequence length="390" mass="42500">MQQEKLSNSLLYLMAITAGLVVANIYYCQPLLSLIANGFNVSEIEVSNVPLFAQIGYATGLLFMIPLGDKYATKKIITIDFFLIIVSLLAAATATTLMVFVVSSFFIGFSSSIPQLLVPMAAHLSDKTKRGRAIGVVMSGLLIGILGSRFISGFLGEYLGWQFVFFAAAFMMLILLITISFKLPNIKPDYKSNYLKLMQSIFVIFKSDTNVRLSALRGALGFAGLSAFWATLVFLLEESFNYGSAATGSFGALGIVGALTANIIGKRNTDNNKNKLITIATIILVISWCVFLVSATSIIGLVIGVLLIDMGFQSLHITNQSCIFSNNLEAKNRINTIYMVSFFIGGSLGTFLGAIAWSYFKWYGVSIVGLSFSLMILMVHLISLKRKVLL</sequence>
<reference evidence="6 7" key="1">
    <citation type="journal article" date="2011" name="J. Microbiol.">
        <title>Gramella jeungdoensis sp. nov., isolated from a solar saltern in Korea.</title>
        <authorList>
            <person name="Joung Y."/>
            <person name="Kim H."/>
            <person name="Jang T."/>
            <person name="Ahn T.S."/>
            <person name="Joh K."/>
        </authorList>
    </citation>
    <scope>NUCLEOTIDE SEQUENCE [LARGE SCALE GENOMIC DNA]</scope>
    <source>
        <strain evidence="6 7">KCTC 23123</strain>
    </source>
</reference>